<accession>A0ABZ0RXY4</accession>
<proteinExistence type="predicted"/>
<evidence type="ECO:0000313" key="1">
    <source>
        <dbReference type="EMBL" id="WPK12269.1"/>
    </source>
</evidence>
<protein>
    <submittedName>
        <fullName evidence="1">Uncharacterized protein</fullName>
    </submittedName>
</protein>
<dbReference type="EMBL" id="CP137624">
    <property type="protein sequence ID" value="WPK12269.1"/>
    <property type="molecule type" value="Genomic_DNA"/>
</dbReference>
<dbReference type="RefSeq" id="WP_319837048.1">
    <property type="nucleotide sequence ID" value="NZ_CP137624.1"/>
</dbReference>
<gene>
    <name evidence="1" type="ORF">R6U77_00860</name>
</gene>
<evidence type="ECO:0000313" key="2">
    <source>
        <dbReference type="Proteomes" id="UP001322664"/>
    </source>
</evidence>
<keyword evidence="2" id="KW-1185">Reference proteome</keyword>
<organism evidence="1 2">
    <name type="scientific">Lysinibacillus louembei</name>
    <dbReference type="NCBI Taxonomy" id="1470088"/>
    <lineage>
        <taxon>Bacteria</taxon>
        <taxon>Bacillati</taxon>
        <taxon>Bacillota</taxon>
        <taxon>Bacilli</taxon>
        <taxon>Bacillales</taxon>
        <taxon>Bacillaceae</taxon>
        <taxon>Lysinibacillus</taxon>
    </lineage>
</organism>
<reference evidence="1 2" key="1">
    <citation type="submission" date="2023-09" db="EMBL/GenBank/DDBJ databases">
        <authorList>
            <person name="Page C.A."/>
            <person name="Perez-Diaz I.M."/>
        </authorList>
    </citation>
    <scope>NUCLEOTIDE SEQUENCE [LARGE SCALE GENOMIC DNA]</scope>
    <source>
        <strain evidence="1 2">Ll15</strain>
    </source>
</reference>
<name>A0ABZ0RXY4_9BACI</name>
<sequence length="71" mass="8435">MTEQYHIDQMILHANLFDKYGYKENEIGFIQHIEALRKNWGYKTHSETIEHAERLVEYNNAPKIKTAVRAS</sequence>
<dbReference type="Proteomes" id="UP001322664">
    <property type="component" value="Chromosome"/>
</dbReference>